<reference evidence="1" key="1">
    <citation type="submission" date="2021-06" db="EMBL/GenBank/DDBJ databases">
        <authorList>
            <person name="Kallberg Y."/>
            <person name="Tangrot J."/>
            <person name="Rosling A."/>
        </authorList>
    </citation>
    <scope>NUCLEOTIDE SEQUENCE</scope>
    <source>
        <strain evidence="1">87-6 pot B 2015</strain>
    </source>
</reference>
<accession>A0A9N9GY55</accession>
<gene>
    <name evidence="1" type="ORF">FMOSSE_LOCUS10689</name>
</gene>
<dbReference type="Proteomes" id="UP000789375">
    <property type="component" value="Unassembled WGS sequence"/>
</dbReference>
<evidence type="ECO:0000313" key="1">
    <source>
        <dbReference type="EMBL" id="CAG8635080.1"/>
    </source>
</evidence>
<feature type="non-terminal residue" evidence="1">
    <location>
        <position position="640"/>
    </location>
</feature>
<organism evidence="1 2">
    <name type="scientific">Funneliformis mosseae</name>
    <name type="common">Endomycorrhizal fungus</name>
    <name type="synonym">Glomus mosseae</name>
    <dbReference type="NCBI Taxonomy" id="27381"/>
    <lineage>
        <taxon>Eukaryota</taxon>
        <taxon>Fungi</taxon>
        <taxon>Fungi incertae sedis</taxon>
        <taxon>Mucoromycota</taxon>
        <taxon>Glomeromycotina</taxon>
        <taxon>Glomeromycetes</taxon>
        <taxon>Glomerales</taxon>
        <taxon>Glomeraceae</taxon>
        <taxon>Funneliformis</taxon>
    </lineage>
</organism>
<name>A0A9N9GY55_FUNMO</name>
<dbReference type="EMBL" id="CAJVPP010003692">
    <property type="protein sequence ID" value="CAG8635080.1"/>
    <property type="molecule type" value="Genomic_DNA"/>
</dbReference>
<sequence>ETFVIMEEIPLCDPTYFTLDRDWSLLSFLLYLQQCDDFTANKCGEHKRYIRNLSAIVESEGLSETTYDLAYVALNAVQWTGPKNNNFFGWGHVLRSTTNTPDLAQECKSLVSSGSVLPKCIYGCSLDGATSCVQSPNTLDLAQECMSLVSGGSQEKKSELIDDFWTNAISTQKAENRGFEELTTTTVRSTLQRDNQENLKEDSAEECATQEDLLNSIIETSNIFEKVPSYYDKLKTIWHSRDSGADYYIIDLGNNEMMKQTHELLCEDELKMLSERLTLNDENNHISTKAHEYLALFDQIIGYPSGEKTTKANNLIDLNDDNDAKSSVISEMEKILHSLNEITTKFRYLSNSLPLPVLHYDQSQYPDIHIIKSISSHIDSFTKLEGILENTTERSWTAHILAYFFFITFSFLDSIQYFSCERTISTKLDLQVVDYKADGVAEFLKRPNQIPVFLLEVSGDPSKPDLDKFSDDRQKLMKEGVFALNKFMMRTNLPTWEYITGDKLEIGQMVYIGPGLYLYSPFTVPNLLVPTSLDNLEHTPRLIRTLLCLRYNVVKKIEMFKKFEREGQQHIIKPTTKYVTGFTPNRPRVVTFAEFLPNVSKEETNRQGNTTRGREKVEVEVEGRLVQVLLKFHDQVDHQN</sequence>
<protein>
    <submittedName>
        <fullName evidence="1">5396_t:CDS:1</fullName>
    </submittedName>
</protein>
<keyword evidence="2" id="KW-1185">Reference proteome</keyword>
<dbReference type="AlphaFoldDB" id="A0A9N9GY55"/>
<comment type="caution">
    <text evidence="1">The sequence shown here is derived from an EMBL/GenBank/DDBJ whole genome shotgun (WGS) entry which is preliminary data.</text>
</comment>
<proteinExistence type="predicted"/>
<evidence type="ECO:0000313" key="2">
    <source>
        <dbReference type="Proteomes" id="UP000789375"/>
    </source>
</evidence>